<sequence length="75" mass="8501">MEKALTKLSSFTISRKAKKELSAIGDDISRFSSTVEEKAKWVFEKLKGTAVLFHSTVGFVAVKIRVNLKRCYMMN</sequence>
<dbReference type="AlphaFoldDB" id="A0A1E5W8M5"/>
<accession>A0A1E5W8M5</accession>
<dbReference type="STRING" id="888268.A0A1E5W8M5"/>
<evidence type="ECO:0000313" key="1">
    <source>
        <dbReference type="EMBL" id="OEL33727.1"/>
    </source>
</evidence>
<dbReference type="EMBL" id="LWDX02017753">
    <property type="protein sequence ID" value="OEL33727.1"/>
    <property type="molecule type" value="Genomic_DNA"/>
</dbReference>
<organism evidence="1 2">
    <name type="scientific">Dichanthelium oligosanthes</name>
    <dbReference type="NCBI Taxonomy" id="888268"/>
    <lineage>
        <taxon>Eukaryota</taxon>
        <taxon>Viridiplantae</taxon>
        <taxon>Streptophyta</taxon>
        <taxon>Embryophyta</taxon>
        <taxon>Tracheophyta</taxon>
        <taxon>Spermatophyta</taxon>
        <taxon>Magnoliopsida</taxon>
        <taxon>Liliopsida</taxon>
        <taxon>Poales</taxon>
        <taxon>Poaceae</taxon>
        <taxon>PACMAD clade</taxon>
        <taxon>Panicoideae</taxon>
        <taxon>Panicodae</taxon>
        <taxon>Paniceae</taxon>
        <taxon>Dichantheliinae</taxon>
        <taxon>Dichanthelium</taxon>
    </lineage>
</organism>
<evidence type="ECO:0000313" key="2">
    <source>
        <dbReference type="Proteomes" id="UP000095767"/>
    </source>
</evidence>
<keyword evidence="2" id="KW-1185">Reference proteome</keyword>
<dbReference type="Proteomes" id="UP000095767">
    <property type="component" value="Unassembled WGS sequence"/>
</dbReference>
<reference evidence="1 2" key="1">
    <citation type="submission" date="2016-09" db="EMBL/GenBank/DDBJ databases">
        <title>The draft genome of Dichanthelium oligosanthes: A C3 panicoid grass species.</title>
        <authorList>
            <person name="Studer A.J."/>
            <person name="Schnable J.C."/>
            <person name="Brutnell T.P."/>
        </authorList>
    </citation>
    <scope>NUCLEOTIDE SEQUENCE [LARGE SCALE GENOMIC DNA]</scope>
    <source>
        <strain evidence="2">cv. Kellogg 1175</strain>
        <tissue evidence="1">Leaf</tissue>
    </source>
</reference>
<protein>
    <submittedName>
        <fullName evidence="1">Uncharacterized protein</fullName>
    </submittedName>
</protein>
<gene>
    <name evidence="1" type="ORF">BAE44_0005253</name>
</gene>
<proteinExistence type="predicted"/>
<dbReference type="OrthoDB" id="1934637at2759"/>
<name>A0A1E5W8M5_9POAL</name>
<comment type="caution">
    <text evidence="1">The sequence shown here is derived from an EMBL/GenBank/DDBJ whole genome shotgun (WGS) entry which is preliminary data.</text>
</comment>